<dbReference type="PANTHER" id="PTHR15427:SF33">
    <property type="entry name" value="COLLAGEN IV NC1 DOMAIN-CONTAINING PROTEIN"/>
    <property type="match status" value="1"/>
</dbReference>
<dbReference type="Proteomes" id="UP000005408">
    <property type="component" value="Unassembled WGS sequence"/>
</dbReference>
<evidence type="ECO:0000313" key="4">
    <source>
        <dbReference type="EnsemblMetazoa" id="G14987.2:cds"/>
    </source>
</evidence>
<keyword evidence="2" id="KW-0964">Secreted</keyword>
<dbReference type="PROSITE" id="PS50871">
    <property type="entry name" value="C1Q"/>
    <property type="match status" value="1"/>
</dbReference>
<dbReference type="Gene3D" id="2.60.120.40">
    <property type="match status" value="1"/>
</dbReference>
<keyword evidence="5" id="KW-1185">Reference proteome</keyword>
<dbReference type="GO" id="GO:0005581">
    <property type="term" value="C:collagen trimer"/>
    <property type="evidence" value="ECO:0007669"/>
    <property type="project" value="UniProtKB-KW"/>
</dbReference>
<protein>
    <recommendedName>
        <fullName evidence="3">C1q domain-containing protein</fullName>
    </recommendedName>
</protein>
<evidence type="ECO:0000313" key="5">
    <source>
        <dbReference type="Proteomes" id="UP000005408"/>
    </source>
</evidence>
<dbReference type="Pfam" id="PF00386">
    <property type="entry name" value="C1q"/>
    <property type="match status" value="1"/>
</dbReference>
<name>A0A8W8IPB6_MAGGI</name>
<dbReference type="InterPro" id="IPR050392">
    <property type="entry name" value="Collagen/C1q_domain"/>
</dbReference>
<feature type="domain" description="C1q" evidence="3">
    <location>
        <begin position="28"/>
        <end position="166"/>
    </location>
</feature>
<accession>A0A8W8IPB6</accession>
<dbReference type="PRINTS" id="PR00007">
    <property type="entry name" value="COMPLEMNTC1Q"/>
</dbReference>
<organism evidence="4 5">
    <name type="scientific">Magallana gigas</name>
    <name type="common">Pacific oyster</name>
    <name type="synonym">Crassostrea gigas</name>
    <dbReference type="NCBI Taxonomy" id="29159"/>
    <lineage>
        <taxon>Eukaryota</taxon>
        <taxon>Metazoa</taxon>
        <taxon>Spiralia</taxon>
        <taxon>Lophotrochozoa</taxon>
        <taxon>Mollusca</taxon>
        <taxon>Bivalvia</taxon>
        <taxon>Autobranchia</taxon>
        <taxon>Pteriomorphia</taxon>
        <taxon>Ostreida</taxon>
        <taxon>Ostreoidea</taxon>
        <taxon>Ostreidae</taxon>
        <taxon>Magallana</taxon>
    </lineage>
</organism>
<evidence type="ECO:0000259" key="3">
    <source>
        <dbReference type="PROSITE" id="PS50871"/>
    </source>
</evidence>
<dbReference type="AlphaFoldDB" id="A0A8W8IPB6"/>
<evidence type="ECO:0000256" key="1">
    <source>
        <dbReference type="ARBA" id="ARBA00004613"/>
    </source>
</evidence>
<reference evidence="4" key="1">
    <citation type="submission" date="2022-08" db="UniProtKB">
        <authorList>
            <consortium name="EnsemblMetazoa"/>
        </authorList>
    </citation>
    <scope>IDENTIFICATION</scope>
    <source>
        <strain evidence="4">05x7-T-G4-1.051#20</strain>
    </source>
</reference>
<proteinExistence type="predicted"/>
<sequence>MLNSCQGGWNEFTKSNPGIRRGRLVPEGRQSQIAFHTHLTHNINNLGVHQAIEFDYVLLNEGTGYSVYTGHFVAPVSGLYVFAWTITSGDYTCIVYDVVKNNEILVHFISDAADHNDWAVSSGTAVTRMNSGDRVWIRVSDIFVPCSHTVYGTGFGTSSFAGYLLN</sequence>
<dbReference type="InterPro" id="IPR008983">
    <property type="entry name" value="Tumour_necrosis_fac-like_dom"/>
</dbReference>
<evidence type="ECO:0000256" key="2">
    <source>
        <dbReference type="ARBA" id="ARBA00022525"/>
    </source>
</evidence>
<dbReference type="SMART" id="SM00110">
    <property type="entry name" value="C1Q"/>
    <property type="match status" value="1"/>
</dbReference>
<dbReference type="InterPro" id="IPR001073">
    <property type="entry name" value="C1q_dom"/>
</dbReference>
<dbReference type="PANTHER" id="PTHR15427">
    <property type="entry name" value="EMILIN ELASTIN MICROFIBRIL INTERFACE-LOCATED PROTEIN ELASTIN MICROFIBRIL INTERFACER"/>
    <property type="match status" value="1"/>
</dbReference>
<dbReference type="SUPFAM" id="SSF49842">
    <property type="entry name" value="TNF-like"/>
    <property type="match status" value="1"/>
</dbReference>
<comment type="subcellular location">
    <subcellularLocation>
        <location evidence="1">Secreted</location>
    </subcellularLocation>
</comment>
<dbReference type="EnsemblMetazoa" id="G14987.2">
    <property type="protein sequence ID" value="G14987.2:cds"/>
    <property type="gene ID" value="G14987"/>
</dbReference>